<evidence type="ECO:0000256" key="1">
    <source>
        <dbReference type="ARBA" id="ARBA00004442"/>
    </source>
</evidence>
<evidence type="ECO:0000313" key="3">
    <source>
        <dbReference type="EMBL" id="POR51476.1"/>
    </source>
</evidence>
<keyword evidence="4" id="KW-1185">Reference proteome</keyword>
<dbReference type="EMBL" id="PQGA01000006">
    <property type="protein sequence ID" value="POR51476.1"/>
    <property type="molecule type" value="Genomic_DNA"/>
</dbReference>
<sequence length="204" mass="21720">MKRHPIAKGVMVVVLAVAGTTSAQAEQGDILARFRVLSIEPDVSTSGTLSTLGTNVNNSVVPELDFTYMATNNIGVELILGITRHTVTSNLGELGRVSLLPPTLTVAWHFNPQGRIRPYVGAGLNYTLFYNNSLQAGGQGVGISNHSFGPAFQVGVDVQVTKRTFVNVDVKKLFVRTDATLGGAPIGTLKIDPWIIGLGFGVKF</sequence>
<dbReference type="InterPro" id="IPR011250">
    <property type="entry name" value="OMP/PagP_B-barrel"/>
</dbReference>
<accession>A0A2S4M9Q5</accession>
<dbReference type="PANTHER" id="PTHR36920">
    <property type="match status" value="1"/>
</dbReference>
<dbReference type="Gene3D" id="2.40.160.20">
    <property type="match status" value="1"/>
</dbReference>
<dbReference type="OrthoDB" id="9807574at2"/>
<comment type="caution">
    <text evidence="3">The sequence shown here is derived from an EMBL/GenBank/DDBJ whole genome shotgun (WGS) entry which is preliminary data.</text>
</comment>
<dbReference type="Proteomes" id="UP000237381">
    <property type="component" value="Unassembled WGS sequence"/>
</dbReference>
<feature type="chain" id="PRO_5015627012" evidence="2">
    <location>
        <begin position="26"/>
        <end position="204"/>
    </location>
</feature>
<dbReference type="PANTHER" id="PTHR36920:SF1">
    <property type="entry name" value="OUTER MEMBRANE PROTEIN W"/>
    <property type="match status" value="1"/>
</dbReference>
<dbReference type="AlphaFoldDB" id="A0A2S4M9Q5"/>
<evidence type="ECO:0000256" key="2">
    <source>
        <dbReference type="SAM" id="SignalP"/>
    </source>
</evidence>
<reference evidence="3 4" key="1">
    <citation type="submission" date="2018-01" db="EMBL/GenBank/DDBJ databases">
        <title>Genomic Encyclopedia of Type Strains, Phase III (KMG-III): the genomes of soil and plant-associated and newly described type strains.</title>
        <authorList>
            <person name="Whitman W."/>
        </authorList>
    </citation>
    <scope>NUCLEOTIDE SEQUENCE [LARGE SCALE GENOMIC DNA]</scope>
    <source>
        <strain evidence="3 4">JCM 18070</strain>
    </source>
</reference>
<gene>
    <name evidence="3" type="ORF">B0G62_1065</name>
</gene>
<organism evidence="3 4">
    <name type="scientific">Paraburkholderia eburnea</name>
    <dbReference type="NCBI Taxonomy" id="1189126"/>
    <lineage>
        <taxon>Bacteria</taxon>
        <taxon>Pseudomonadati</taxon>
        <taxon>Pseudomonadota</taxon>
        <taxon>Betaproteobacteria</taxon>
        <taxon>Burkholderiales</taxon>
        <taxon>Burkholderiaceae</taxon>
        <taxon>Paraburkholderia</taxon>
    </lineage>
</organism>
<dbReference type="SUPFAM" id="SSF56925">
    <property type="entry name" value="OMPA-like"/>
    <property type="match status" value="1"/>
</dbReference>
<dbReference type="GO" id="GO:0055085">
    <property type="term" value="P:transmembrane transport"/>
    <property type="evidence" value="ECO:0007669"/>
    <property type="project" value="TreeGrafter"/>
</dbReference>
<keyword evidence="2" id="KW-0732">Signal</keyword>
<dbReference type="GO" id="GO:0009279">
    <property type="term" value="C:cell outer membrane"/>
    <property type="evidence" value="ECO:0007669"/>
    <property type="project" value="UniProtKB-SubCell"/>
</dbReference>
<proteinExistence type="predicted"/>
<protein>
    <submittedName>
        <fullName evidence="3">Outer membrane protein</fullName>
    </submittedName>
</protein>
<dbReference type="Pfam" id="PF03922">
    <property type="entry name" value="OmpW"/>
    <property type="match status" value="1"/>
</dbReference>
<comment type="subcellular location">
    <subcellularLocation>
        <location evidence="1">Cell outer membrane</location>
    </subcellularLocation>
</comment>
<name>A0A2S4M9Q5_9BURK</name>
<feature type="signal peptide" evidence="2">
    <location>
        <begin position="1"/>
        <end position="25"/>
    </location>
</feature>
<dbReference type="InterPro" id="IPR005618">
    <property type="entry name" value="OMPW"/>
</dbReference>
<evidence type="ECO:0000313" key="4">
    <source>
        <dbReference type="Proteomes" id="UP000237381"/>
    </source>
</evidence>